<dbReference type="Proteomes" id="UP000053260">
    <property type="component" value="Unassembled WGS sequence"/>
</dbReference>
<evidence type="ECO:0000313" key="2">
    <source>
        <dbReference type="Proteomes" id="UP000053260"/>
    </source>
</evidence>
<sequence length="62" mass="6619">MGSVCQLVRAHDVLITNSLIVFASSLVFELFAEFRGLSGVVFALVLSECQCRPPLHQGVAAA</sequence>
<proteinExistence type="predicted"/>
<dbReference type="STRING" id="909626.AQJ91_23430"/>
<dbReference type="AlphaFoldDB" id="A0A117RZU3"/>
<keyword evidence="2" id="KW-1185">Reference proteome</keyword>
<comment type="caution">
    <text evidence="1">The sequence shown here is derived from an EMBL/GenBank/DDBJ whole genome shotgun (WGS) entry which is preliminary data.</text>
</comment>
<organism evidence="1 2">
    <name type="scientific">Streptomyces dysideae</name>
    <dbReference type="NCBI Taxonomy" id="909626"/>
    <lineage>
        <taxon>Bacteria</taxon>
        <taxon>Bacillati</taxon>
        <taxon>Actinomycetota</taxon>
        <taxon>Actinomycetes</taxon>
        <taxon>Kitasatosporales</taxon>
        <taxon>Streptomycetaceae</taxon>
        <taxon>Streptomyces</taxon>
    </lineage>
</organism>
<protein>
    <submittedName>
        <fullName evidence="1">Uncharacterized protein</fullName>
    </submittedName>
</protein>
<gene>
    <name evidence="1" type="ORF">AQJ91_23430</name>
</gene>
<accession>A0A117RZU3</accession>
<reference evidence="1 2" key="1">
    <citation type="submission" date="2015-10" db="EMBL/GenBank/DDBJ databases">
        <title>Draft genome sequence of Streptomyces sp. RV15, isolated from a marine sponge.</title>
        <authorList>
            <person name="Ruckert C."/>
            <person name="Abdelmohsen U.R."/>
            <person name="Winkler A."/>
            <person name="Hentschel U."/>
            <person name="Kalinowski J."/>
            <person name="Kampfer P."/>
            <person name="Glaeser S."/>
        </authorList>
    </citation>
    <scope>NUCLEOTIDE SEQUENCE [LARGE SCALE GENOMIC DNA]</scope>
    <source>
        <strain evidence="1 2">RV15</strain>
    </source>
</reference>
<dbReference type="EMBL" id="LMXB01000058">
    <property type="protein sequence ID" value="KUO18817.1"/>
    <property type="molecule type" value="Genomic_DNA"/>
</dbReference>
<evidence type="ECO:0000313" key="1">
    <source>
        <dbReference type="EMBL" id="KUO18817.1"/>
    </source>
</evidence>
<name>A0A117RZU3_9ACTN</name>